<sequence>MNTTPRTNGPGQRLLAEYLGVDDPMAALADRHPPGDRLHRLARALRQTAAELDGHYAASLQLQERLERLRCGPTNPGRLAESDKDVWQLALMVELAVERCDLTDTALVRLLAAYRELTPTA</sequence>
<name>A0ABW2JM88_9ACTN</name>
<gene>
    <name evidence="1" type="ORF">ACFQVC_21515</name>
</gene>
<organism evidence="1 2">
    <name type="scientific">Streptomyces monticola</name>
    <dbReference type="NCBI Taxonomy" id="2666263"/>
    <lineage>
        <taxon>Bacteria</taxon>
        <taxon>Bacillati</taxon>
        <taxon>Actinomycetota</taxon>
        <taxon>Actinomycetes</taxon>
        <taxon>Kitasatosporales</taxon>
        <taxon>Streptomycetaceae</taxon>
        <taxon>Streptomyces</taxon>
    </lineage>
</organism>
<keyword evidence="2" id="KW-1185">Reference proteome</keyword>
<accession>A0ABW2JM88</accession>
<reference evidence="2" key="1">
    <citation type="journal article" date="2019" name="Int. J. Syst. Evol. Microbiol.">
        <title>The Global Catalogue of Microorganisms (GCM) 10K type strain sequencing project: providing services to taxonomists for standard genome sequencing and annotation.</title>
        <authorList>
            <consortium name="The Broad Institute Genomics Platform"/>
            <consortium name="The Broad Institute Genome Sequencing Center for Infectious Disease"/>
            <person name="Wu L."/>
            <person name="Ma J."/>
        </authorList>
    </citation>
    <scope>NUCLEOTIDE SEQUENCE [LARGE SCALE GENOMIC DNA]</scope>
    <source>
        <strain evidence="2">SYNS20</strain>
    </source>
</reference>
<dbReference type="EMBL" id="JBHTCF010000009">
    <property type="protein sequence ID" value="MFC7306797.1"/>
    <property type="molecule type" value="Genomic_DNA"/>
</dbReference>
<comment type="caution">
    <text evidence="1">The sequence shown here is derived from an EMBL/GenBank/DDBJ whole genome shotgun (WGS) entry which is preliminary data.</text>
</comment>
<protein>
    <recommendedName>
        <fullName evidence="3">NTP pyrophosphohydrolase MazG putative catalytic core domain-containing protein</fullName>
    </recommendedName>
</protein>
<evidence type="ECO:0000313" key="1">
    <source>
        <dbReference type="EMBL" id="MFC7306797.1"/>
    </source>
</evidence>
<evidence type="ECO:0008006" key="3">
    <source>
        <dbReference type="Google" id="ProtNLM"/>
    </source>
</evidence>
<evidence type="ECO:0000313" key="2">
    <source>
        <dbReference type="Proteomes" id="UP001596523"/>
    </source>
</evidence>
<proteinExistence type="predicted"/>
<dbReference type="Proteomes" id="UP001596523">
    <property type="component" value="Unassembled WGS sequence"/>
</dbReference>
<dbReference type="RefSeq" id="WP_381832534.1">
    <property type="nucleotide sequence ID" value="NZ_JBHTCF010000009.1"/>
</dbReference>